<accession>A0A379WGF5</accession>
<evidence type="ECO:0000313" key="3">
    <source>
        <dbReference type="Proteomes" id="UP000255509"/>
    </source>
</evidence>
<proteinExistence type="predicted"/>
<dbReference type="EMBL" id="UGXS01000004">
    <property type="protein sequence ID" value="SUH17969.1"/>
    <property type="molecule type" value="Genomic_DNA"/>
</dbReference>
<dbReference type="Proteomes" id="UP000255509">
    <property type="component" value="Unassembled WGS sequence"/>
</dbReference>
<dbReference type="NCBIfam" id="NF011829">
    <property type="entry name" value="PRK15301.1"/>
    <property type="match status" value="1"/>
</dbReference>
<keyword evidence="1" id="KW-0732">Signal</keyword>
<sequence length="198" mass="21792">MKRQRESVNEINSKWLGIAICCIFTALLPPSARADDDCQITFSSPNVSFGWLKQDDIVNSQQGWNQMSSQEVHVSVSCPESQNIALFVQASAGEKGRFYFGNNGGLAVRVSQMIVDGKSYSIASTLDRVSFAPNDSALDSLLLHNNNGIIAMDNNQQVSGKMMNVTLTLTPVLNDNQFTHATDTVMLESNLQWEVLTK</sequence>
<organism evidence="2 3">
    <name type="scientific">Salmonella enterica I</name>
    <dbReference type="NCBI Taxonomy" id="59201"/>
    <lineage>
        <taxon>Bacteria</taxon>
        <taxon>Pseudomonadati</taxon>
        <taxon>Pseudomonadota</taxon>
        <taxon>Gammaproteobacteria</taxon>
        <taxon>Enterobacterales</taxon>
        <taxon>Enterobacteriaceae</taxon>
        <taxon>Salmonella</taxon>
    </lineage>
</organism>
<feature type="chain" id="PRO_5016665499" evidence="1">
    <location>
        <begin position="35"/>
        <end position="198"/>
    </location>
</feature>
<gene>
    <name evidence="2" type="ORF">NCTC8258_05781</name>
</gene>
<evidence type="ECO:0000256" key="1">
    <source>
        <dbReference type="SAM" id="SignalP"/>
    </source>
</evidence>
<dbReference type="AlphaFoldDB" id="A0A379WGF5"/>
<name>A0A379WGF5_SALET</name>
<evidence type="ECO:0000313" key="2">
    <source>
        <dbReference type="EMBL" id="SUH17969.1"/>
    </source>
</evidence>
<reference evidence="2 3" key="1">
    <citation type="submission" date="2018-06" db="EMBL/GenBank/DDBJ databases">
        <authorList>
            <consortium name="Pathogen Informatics"/>
            <person name="Doyle S."/>
        </authorList>
    </citation>
    <scope>NUCLEOTIDE SEQUENCE [LARGE SCALE GENOMIC DNA]</scope>
    <source>
        <strain evidence="2 3">NCTC8258</strain>
    </source>
</reference>
<protein>
    <submittedName>
        <fullName evidence="2">Membrane protein</fullName>
    </submittedName>
</protein>
<feature type="signal peptide" evidence="1">
    <location>
        <begin position="1"/>
        <end position="34"/>
    </location>
</feature>
<dbReference type="InterPro" id="IPR059221">
    <property type="entry name" value="Hypothethical_fimbrial"/>
</dbReference>